<evidence type="ECO:0008006" key="4">
    <source>
        <dbReference type="Google" id="ProtNLM"/>
    </source>
</evidence>
<proteinExistence type="predicted"/>
<dbReference type="EMBL" id="ANHY01000022">
    <property type="protein sequence ID" value="EKV26877.1"/>
    <property type="molecule type" value="Genomic_DNA"/>
</dbReference>
<evidence type="ECO:0000256" key="1">
    <source>
        <dbReference type="SAM" id="Phobius"/>
    </source>
</evidence>
<sequence length="213" mass="23769">MPLEPWAAHLVYALAWLSFGVGHSWLANASVKARLRPWLGAWERLAYNLFALVHVAAVLAVGWWALGDAPAFALPGWLEAVMLAVSALGVFLLLYFAQSYDLGRFAGTHQLRMARRGDISAAEAADDEPLQTDGVHAWVRHPLYSAAFLVLWGRSVDPLGLATAVWASLYLLIGSRFEERRLLRLYGEAYARYREKVPAFVPWRGRVNVNIPD</sequence>
<keyword evidence="1" id="KW-1133">Transmembrane helix</keyword>
<name>K9GP01_9PROT</name>
<dbReference type="STRING" id="1238182.C882_2101"/>
<feature type="transmembrane region" description="Helical" evidence="1">
    <location>
        <begin position="77"/>
        <end position="97"/>
    </location>
</feature>
<evidence type="ECO:0000313" key="2">
    <source>
        <dbReference type="EMBL" id="EKV26877.1"/>
    </source>
</evidence>
<dbReference type="OrthoDB" id="9789029at2"/>
<keyword evidence="3" id="KW-1185">Reference proteome</keyword>
<dbReference type="eggNOG" id="COG2020">
    <property type="taxonomic scope" value="Bacteria"/>
</dbReference>
<dbReference type="RefSeq" id="WP_009542496.1">
    <property type="nucleotide sequence ID" value="NZ_ANHY01000022.1"/>
</dbReference>
<accession>K9GP01</accession>
<comment type="caution">
    <text evidence="2">The sequence shown here is derived from an EMBL/GenBank/DDBJ whole genome shotgun (WGS) entry which is preliminary data.</text>
</comment>
<dbReference type="PANTHER" id="PTHR43847">
    <property type="entry name" value="BLL3993 PROTEIN"/>
    <property type="match status" value="1"/>
</dbReference>
<dbReference type="Gene3D" id="1.20.120.1630">
    <property type="match status" value="1"/>
</dbReference>
<keyword evidence="1" id="KW-0812">Transmembrane</keyword>
<evidence type="ECO:0000313" key="3">
    <source>
        <dbReference type="Proteomes" id="UP000009881"/>
    </source>
</evidence>
<feature type="transmembrane region" description="Helical" evidence="1">
    <location>
        <begin position="45"/>
        <end position="65"/>
    </location>
</feature>
<dbReference type="InterPro" id="IPR052527">
    <property type="entry name" value="Metal_cation-efflux_comp"/>
</dbReference>
<gene>
    <name evidence="2" type="ORF">C882_2101</name>
</gene>
<dbReference type="Proteomes" id="UP000009881">
    <property type="component" value="Unassembled WGS sequence"/>
</dbReference>
<dbReference type="AlphaFoldDB" id="K9GP01"/>
<keyword evidence="1" id="KW-0472">Membrane</keyword>
<dbReference type="PANTHER" id="PTHR43847:SF1">
    <property type="entry name" value="BLL3993 PROTEIN"/>
    <property type="match status" value="1"/>
</dbReference>
<organism evidence="2 3">
    <name type="scientific">Caenispirillum salinarum AK4</name>
    <dbReference type="NCBI Taxonomy" id="1238182"/>
    <lineage>
        <taxon>Bacteria</taxon>
        <taxon>Pseudomonadati</taxon>
        <taxon>Pseudomonadota</taxon>
        <taxon>Alphaproteobacteria</taxon>
        <taxon>Rhodospirillales</taxon>
        <taxon>Novispirillaceae</taxon>
        <taxon>Caenispirillum</taxon>
    </lineage>
</organism>
<reference evidence="2 3" key="1">
    <citation type="journal article" date="2013" name="Genome Announc.">
        <title>Draft Genome Sequence of an Alphaproteobacterium, Caenispirillum salinarum AK4(T), Isolated from a Solar Saltern.</title>
        <authorList>
            <person name="Khatri I."/>
            <person name="Singh A."/>
            <person name="Korpole S."/>
            <person name="Pinnaka A.K."/>
            <person name="Subramanian S."/>
        </authorList>
    </citation>
    <scope>NUCLEOTIDE SEQUENCE [LARGE SCALE GENOMIC DNA]</scope>
    <source>
        <strain evidence="2 3">AK4</strain>
    </source>
</reference>
<protein>
    <recommendedName>
        <fullName evidence="4">Methanethiol S-methyltransferase</fullName>
    </recommendedName>
</protein>